<evidence type="ECO:0000256" key="1">
    <source>
        <dbReference type="SAM" id="MobiDB-lite"/>
    </source>
</evidence>
<feature type="region of interest" description="Disordered" evidence="1">
    <location>
        <begin position="1"/>
        <end position="90"/>
    </location>
</feature>
<accession>A0A4C1ZH54</accession>
<dbReference type="AlphaFoldDB" id="A0A4C1ZH54"/>
<dbReference type="EMBL" id="BGZK01001782">
    <property type="protein sequence ID" value="GBP86249.1"/>
    <property type="molecule type" value="Genomic_DNA"/>
</dbReference>
<dbReference type="Proteomes" id="UP000299102">
    <property type="component" value="Unassembled WGS sequence"/>
</dbReference>
<name>A0A4C1ZH54_EUMVA</name>
<feature type="compositionally biased region" description="Basic residues" evidence="1">
    <location>
        <begin position="42"/>
        <end position="58"/>
    </location>
</feature>
<organism evidence="2 3">
    <name type="scientific">Eumeta variegata</name>
    <name type="common">Bagworm moth</name>
    <name type="synonym">Eumeta japonica</name>
    <dbReference type="NCBI Taxonomy" id="151549"/>
    <lineage>
        <taxon>Eukaryota</taxon>
        <taxon>Metazoa</taxon>
        <taxon>Ecdysozoa</taxon>
        <taxon>Arthropoda</taxon>
        <taxon>Hexapoda</taxon>
        <taxon>Insecta</taxon>
        <taxon>Pterygota</taxon>
        <taxon>Neoptera</taxon>
        <taxon>Endopterygota</taxon>
        <taxon>Lepidoptera</taxon>
        <taxon>Glossata</taxon>
        <taxon>Ditrysia</taxon>
        <taxon>Tineoidea</taxon>
        <taxon>Psychidae</taxon>
        <taxon>Oiketicinae</taxon>
        <taxon>Eumeta</taxon>
    </lineage>
</organism>
<comment type="caution">
    <text evidence="2">The sequence shown here is derived from an EMBL/GenBank/DDBJ whole genome shotgun (WGS) entry which is preliminary data.</text>
</comment>
<proteinExistence type="predicted"/>
<keyword evidence="3" id="KW-1185">Reference proteome</keyword>
<reference evidence="2 3" key="1">
    <citation type="journal article" date="2019" name="Commun. Biol.">
        <title>The bagworm genome reveals a unique fibroin gene that provides high tensile strength.</title>
        <authorList>
            <person name="Kono N."/>
            <person name="Nakamura H."/>
            <person name="Ohtoshi R."/>
            <person name="Tomita M."/>
            <person name="Numata K."/>
            <person name="Arakawa K."/>
        </authorList>
    </citation>
    <scope>NUCLEOTIDE SEQUENCE [LARGE SCALE GENOMIC DNA]</scope>
</reference>
<evidence type="ECO:0000313" key="3">
    <source>
        <dbReference type="Proteomes" id="UP000299102"/>
    </source>
</evidence>
<protein>
    <submittedName>
        <fullName evidence="2">Uncharacterized protein</fullName>
    </submittedName>
</protein>
<feature type="compositionally biased region" description="Low complexity" evidence="1">
    <location>
        <begin position="1"/>
        <end position="14"/>
    </location>
</feature>
<gene>
    <name evidence="2" type="ORF">EVAR_57370_1</name>
</gene>
<sequence>MTSAARAARPWEPRALVRRARPEAGARTRSSSVTSLEMKPKAPIRKRRAPTKRKHAASRRSDGRGAPAQCTPPVLARGSSGASRYLRLDPGDVRPARSLAASRKCASTLAGRSFYNER</sequence>
<evidence type="ECO:0000313" key="2">
    <source>
        <dbReference type="EMBL" id="GBP86249.1"/>
    </source>
</evidence>